<keyword evidence="1" id="KW-0732">Signal</keyword>
<organism evidence="2 3">
    <name type="scientific">Gemmatirosa kalamazoonensis</name>
    <dbReference type="NCBI Taxonomy" id="861299"/>
    <lineage>
        <taxon>Bacteria</taxon>
        <taxon>Pseudomonadati</taxon>
        <taxon>Gemmatimonadota</taxon>
        <taxon>Gemmatimonadia</taxon>
        <taxon>Gemmatimonadales</taxon>
        <taxon>Gemmatimonadaceae</taxon>
        <taxon>Gemmatirosa</taxon>
    </lineage>
</organism>
<accession>W0RTN0</accession>
<dbReference type="Proteomes" id="UP000019151">
    <property type="component" value="Plasmid 2"/>
</dbReference>
<protein>
    <submittedName>
        <fullName evidence="2">Uncharacterized protein</fullName>
    </submittedName>
</protein>
<geneLocation type="plasmid" evidence="2 3">
    <name>2</name>
</geneLocation>
<feature type="chain" id="PRO_5012972020" evidence="1">
    <location>
        <begin position="16"/>
        <end position="773"/>
    </location>
</feature>
<feature type="signal peptide" evidence="1">
    <location>
        <begin position="1"/>
        <end position="15"/>
    </location>
</feature>
<reference evidence="2 3" key="1">
    <citation type="journal article" date="2014" name="Genome Announc.">
        <title>Genome Sequence and Methylome of Soil Bacterium Gemmatirosa kalamazoonensis KBS708T, a Member of the Rarely Cultivated Gemmatimonadetes Phylum.</title>
        <authorList>
            <person name="Debruyn J.M."/>
            <person name="Radosevich M."/>
            <person name="Wommack K.E."/>
            <person name="Polson S.W."/>
            <person name="Hauser L.J."/>
            <person name="Fawaz M.N."/>
            <person name="Korlach J."/>
            <person name="Tsai Y.C."/>
        </authorList>
    </citation>
    <scope>NUCLEOTIDE SEQUENCE [LARGE SCALE GENOMIC DNA]</scope>
    <source>
        <strain evidence="2 3">KBS708</strain>
        <plasmid evidence="3">Plasmid 2</plasmid>
    </source>
</reference>
<proteinExistence type="predicted"/>
<dbReference type="OrthoDB" id="4494749at2"/>
<gene>
    <name evidence="2" type="ORF">J421_6272</name>
</gene>
<dbReference type="RefSeq" id="WP_025415096.1">
    <property type="nucleotide sequence ID" value="NZ_CP007130.1"/>
</dbReference>
<dbReference type="HOGENOM" id="CLU_361613_0_0_0"/>
<dbReference type="AlphaFoldDB" id="W0RTN0"/>
<name>W0RTN0_9BACT</name>
<evidence type="ECO:0000313" key="3">
    <source>
        <dbReference type="Proteomes" id="UP000019151"/>
    </source>
</evidence>
<dbReference type="EMBL" id="CP007130">
    <property type="protein sequence ID" value="AHG93807.1"/>
    <property type="molecule type" value="Genomic_DNA"/>
</dbReference>
<dbReference type="InParanoid" id="W0RTN0"/>
<sequence>MILSSLALLAQLAAAQPTAPVLTFPEPGLDDSAAYQGYETRLYRDAARNTVQIYLDGREGRVVHLWADALNESLGFTARDADGKPAPLRWTATDARIGRHGSWRVLEHALVADTRAVRIGLVLLGSMRVERDLQYAGRQRAPLGERPFRVAEVDRMLAAIESLPPAERRSQLALLHAGDMRAAYARLEPTVTIRPAATRWIARFAQPSLDARDSLALEIEVDPRLVQATRDGRTLTLRARSGDARVPFTVRVATTGAALTPLAREEIFTPEFLSFLGDAARTGNERARWLEREVRGVELLSSREKLMAGLPTYATYFGRDMMVSALMMRSIWRPAMSEAVIGSVLRKLGPAGDVSHEEALGGQAIREAAAEYARLLGSGGRDSLARATAVLRNAARTRENYHMIDDEFHLPVLTARWIVDSAVSAAHKRAFLLDSSDGGGTRAARLLKELALVSRMTAAYARDQRAENLVPFAPRDTGWASQSWRDSGVGYANGRWPMDVNAIWAPHALEAMGRILDAYRALGIPVDGVGEPLATYAKDPSTLRAAVDAWRGAARHFVVRLSPAEVRQRVTARLAAMPAEERAWWTQRVAATGADRDSLEFLALSLDAGGRPVGVANTDPATGLFLGGEDDATALRDARLFARAYPVGLLVDGVGPVVANDAYATPPVWGAFVRDAYHGPRVVWGREVNLFLLGVARHVAAQRDTGGAVARELRDAARAVRDAVAASGFHSELWSYGFDGGRPVPRRYGSGADVQLWSTTDLAVQFALWRLGL</sequence>
<evidence type="ECO:0000256" key="1">
    <source>
        <dbReference type="SAM" id="SignalP"/>
    </source>
</evidence>
<keyword evidence="2" id="KW-0614">Plasmid</keyword>
<evidence type="ECO:0000313" key="2">
    <source>
        <dbReference type="EMBL" id="AHG93807.1"/>
    </source>
</evidence>
<dbReference type="eggNOG" id="ENOG502ZB15">
    <property type="taxonomic scope" value="Bacteria"/>
</dbReference>
<keyword evidence="3" id="KW-1185">Reference proteome</keyword>
<dbReference type="KEGG" id="gba:J421_6272"/>